<protein>
    <submittedName>
        <fullName evidence="1">Uncharacterized protein</fullName>
    </submittedName>
</protein>
<evidence type="ECO:0000313" key="1">
    <source>
        <dbReference type="EMBL" id="JAE36511.1"/>
    </source>
</evidence>
<organism evidence="1">
    <name type="scientific">Arundo donax</name>
    <name type="common">Giant reed</name>
    <name type="synonym">Donax arundinaceus</name>
    <dbReference type="NCBI Taxonomy" id="35708"/>
    <lineage>
        <taxon>Eukaryota</taxon>
        <taxon>Viridiplantae</taxon>
        <taxon>Streptophyta</taxon>
        <taxon>Embryophyta</taxon>
        <taxon>Tracheophyta</taxon>
        <taxon>Spermatophyta</taxon>
        <taxon>Magnoliopsida</taxon>
        <taxon>Liliopsida</taxon>
        <taxon>Poales</taxon>
        <taxon>Poaceae</taxon>
        <taxon>PACMAD clade</taxon>
        <taxon>Arundinoideae</taxon>
        <taxon>Arundineae</taxon>
        <taxon>Arundo</taxon>
    </lineage>
</organism>
<accession>A0A0A9HNQ1</accession>
<dbReference type="EMBL" id="GBRH01161385">
    <property type="protein sequence ID" value="JAE36511.1"/>
    <property type="molecule type" value="Transcribed_RNA"/>
</dbReference>
<reference evidence="1" key="1">
    <citation type="submission" date="2014-09" db="EMBL/GenBank/DDBJ databases">
        <authorList>
            <person name="Magalhaes I.L.F."/>
            <person name="Oliveira U."/>
            <person name="Santos F.R."/>
            <person name="Vidigal T.H.D.A."/>
            <person name="Brescovit A.D."/>
            <person name="Santos A.J."/>
        </authorList>
    </citation>
    <scope>NUCLEOTIDE SEQUENCE</scope>
    <source>
        <tissue evidence="1">Shoot tissue taken approximately 20 cm above the soil surface</tissue>
    </source>
</reference>
<dbReference type="AlphaFoldDB" id="A0A0A9HNQ1"/>
<name>A0A0A9HNQ1_ARUDO</name>
<sequence length="99" mass="11411">MHVLQNYIYSILHLLQKWLKIKIYSKNTFIQDSHPEVHLFKKSLKVLLVNIPGVDLQGTEAVCLLNMHSVCLINLSKDSMLLNKKVQASGVRHMLDQPF</sequence>
<reference evidence="1" key="2">
    <citation type="journal article" date="2015" name="Data Brief">
        <title>Shoot transcriptome of the giant reed, Arundo donax.</title>
        <authorList>
            <person name="Barrero R.A."/>
            <person name="Guerrero F.D."/>
            <person name="Moolhuijzen P."/>
            <person name="Goolsby J.A."/>
            <person name="Tidwell J."/>
            <person name="Bellgard S.E."/>
            <person name="Bellgard M.I."/>
        </authorList>
    </citation>
    <scope>NUCLEOTIDE SEQUENCE</scope>
    <source>
        <tissue evidence="1">Shoot tissue taken approximately 20 cm above the soil surface</tissue>
    </source>
</reference>
<proteinExistence type="predicted"/>